<organism evidence="1 2">
    <name type="scientific">Massilia violaceinigra</name>
    <dbReference type="NCBI Taxonomy" id="2045208"/>
    <lineage>
        <taxon>Bacteria</taxon>
        <taxon>Pseudomonadati</taxon>
        <taxon>Pseudomonadota</taxon>
        <taxon>Betaproteobacteria</taxon>
        <taxon>Burkholderiales</taxon>
        <taxon>Oxalobacteraceae</taxon>
        <taxon>Telluria group</taxon>
        <taxon>Massilia</taxon>
    </lineage>
</organism>
<reference evidence="1 2" key="1">
    <citation type="submission" date="2020-10" db="EMBL/GenBank/DDBJ databases">
        <title>Genome analysis of Massilia species.</title>
        <authorList>
            <person name="Jung D.-H."/>
        </authorList>
    </citation>
    <scope>NUCLEOTIDE SEQUENCE [LARGE SCALE GENOMIC DNA]</scope>
    <source>
        <strain evidence="2">sipir</strain>
    </source>
</reference>
<evidence type="ECO:0000313" key="2">
    <source>
        <dbReference type="Proteomes" id="UP000831532"/>
    </source>
</evidence>
<evidence type="ECO:0000313" key="1">
    <source>
        <dbReference type="EMBL" id="UOD30440.1"/>
    </source>
</evidence>
<dbReference type="RefSeq" id="WP_243491661.1">
    <property type="nucleotide sequence ID" value="NZ_CP063361.1"/>
</dbReference>
<sequence length="459" mass="49488">MDQATETKVLNSLYDRLFQAVTYAPPGKDNSAFTEQTTFLQFAQNQALNPADFANMLTPSNPKGTLNAAQTFANMVDQMPSQTSSYSPSATLISETYKAIADGANSIAVINPEQQKKYDQAYAYLNVKTSITDYTGATVEQTDNSPIYKTYLANQTAYIKAVSAYRTAYLGYDLTDVAQQRQWQANAPLLSNNIDQTYATWQAQGAKQVEQALAALASAVNDAIGNAIAQAQKTMATGMESSTGDGSKWYFTYPIPSNFADPAAPGFSQLTFKSDYLEETASSKATDWGASGSAGWGLWSASASASGHHAETHSHMDASKFELSAEIAVVRIFRPWLNELIFKMNNWYVNSTAIGDISNGKLTSEKKILPLIPTGFVVARNIAITADWSSDDKKHVEDAIATKASVGWGPFSVAGGYSNSSSSDYHASTFDGGTLKIPGIQIIAWISEITPLSPPMNAP</sequence>
<protein>
    <submittedName>
        <fullName evidence="1">Uncharacterized protein</fullName>
    </submittedName>
</protein>
<name>A0ABY4A6N0_9BURK</name>
<accession>A0ABY4A6N0</accession>
<proteinExistence type="predicted"/>
<dbReference type="EMBL" id="CP063361">
    <property type="protein sequence ID" value="UOD30440.1"/>
    <property type="molecule type" value="Genomic_DNA"/>
</dbReference>
<dbReference type="Proteomes" id="UP000831532">
    <property type="component" value="Chromosome"/>
</dbReference>
<gene>
    <name evidence="1" type="ORF">INH39_01400</name>
</gene>
<keyword evidence="2" id="KW-1185">Reference proteome</keyword>